<dbReference type="Proteomes" id="UP001140094">
    <property type="component" value="Unassembled WGS sequence"/>
</dbReference>
<dbReference type="EMBL" id="JANBUO010000126">
    <property type="protein sequence ID" value="KAJ2807251.1"/>
    <property type="molecule type" value="Genomic_DNA"/>
</dbReference>
<feature type="compositionally biased region" description="Polar residues" evidence="1">
    <location>
        <begin position="315"/>
        <end position="325"/>
    </location>
</feature>
<feature type="region of interest" description="Disordered" evidence="1">
    <location>
        <begin position="369"/>
        <end position="406"/>
    </location>
</feature>
<protein>
    <submittedName>
        <fullName evidence="2">DASH complex subunit ask1</fullName>
    </submittedName>
</protein>
<gene>
    <name evidence="2" type="primary">ASK1</name>
    <name evidence="2" type="ORF">H4R20_001364</name>
</gene>
<feature type="compositionally biased region" description="Polar residues" evidence="1">
    <location>
        <begin position="386"/>
        <end position="396"/>
    </location>
</feature>
<comment type="caution">
    <text evidence="2">The sequence shown here is derived from an EMBL/GenBank/DDBJ whole genome shotgun (WGS) entry which is preliminary data.</text>
</comment>
<feature type="compositionally biased region" description="Basic and acidic residues" evidence="1">
    <location>
        <begin position="428"/>
        <end position="437"/>
    </location>
</feature>
<dbReference type="GO" id="GO:0072686">
    <property type="term" value="C:mitotic spindle"/>
    <property type="evidence" value="ECO:0007669"/>
    <property type="project" value="InterPro"/>
</dbReference>
<feature type="compositionally biased region" description="Low complexity" evidence="1">
    <location>
        <begin position="326"/>
        <end position="338"/>
    </location>
</feature>
<accession>A0A9W8LUZ8</accession>
<feature type="compositionally biased region" description="Basic and acidic residues" evidence="1">
    <location>
        <begin position="178"/>
        <end position="187"/>
    </location>
</feature>
<keyword evidence="3" id="KW-1185">Reference proteome</keyword>
<evidence type="ECO:0000313" key="3">
    <source>
        <dbReference type="Proteomes" id="UP001140094"/>
    </source>
</evidence>
<feature type="compositionally biased region" description="Low complexity" evidence="1">
    <location>
        <begin position="292"/>
        <end position="305"/>
    </location>
</feature>
<feature type="compositionally biased region" description="Low complexity" evidence="1">
    <location>
        <begin position="517"/>
        <end position="534"/>
    </location>
</feature>
<evidence type="ECO:0000256" key="1">
    <source>
        <dbReference type="SAM" id="MobiDB-lite"/>
    </source>
</evidence>
<dbReference type="GO" id="GO:0042729">
    <property type="term" value="C:DASH complex"/>
    <property type="evidence" value="ECO:0007669"/>
    <property type="project" value="InterPro"/>
</dbReference>
<dbReference type="InterPro" id="IPR013964">
    <property type="entry name" value="DASH_Ask1"/>
</dbReference>
<feature type="region of interest" description="Disordered" evidence="1">
    <location>
        <begin position="178"/>
        <end position="357"/>
    </location>
</feature>
<evidence type="ECO:0000313" key="2">
    <source>
        <dbReference type="EMBL" id="KAJ2807251.1"/>
    </source>
</evidence>
<organism evidence="2 3">
    <name type="scientific">Coemansia guatemalensis</name>
    <dbReference type="NCBI Taxonomy" id="2761395"/>
    <lineage>
        <taxon>Eukaryota</taxon>
        <taxon>Fungi</taxon>
        <taxon>Fungi incertae sedis</taxon>
        <taxon>Zoopagomycota</taxon>
        <taxon>Kickxellomycotina</taxon>
        <taxon>Kickxellomycetes</taxon>
        <taxon>Kickxellales</taxon>
        <taxon>Kickxellaceae</taxon>
        <taxon>Coemansia</taxon>
    </lineage>
</organism>
<dbReference type="Pfam" id="PF08655">
    <property type="entry name" value="DASH_Ask1"/>
    <property type="match status" value="1"/>
</dbReference>
<dbReference type="GO" id="GO:0008608">
    <property type="term" value="P:attachment of spindle microtubules to kinetochore"/>
    <property type="evidence" value="ECO:0007669"/>
    <property type="project" value="InterPro"/>
</dbReference>
<dbReference type="OrthoDB" id="5573898at2759"/>
<sequence length="817" mass="88335">MSQFGRHSQIPRPDSRSSQYSGHGGMGSSRFTNALSAALKPDYSRPPLPPTAQHQQSTADTVEEQLEEVEQKITLTLQAIDASFDHSQRTMARDVMPKIERLARLSGDLLQASQPWLQFFMAVAAADEQEEAEDGAASMENGLGLAGAEAEDDTRASMGMARRAAIEEQAHKGDITARFPGEGREWQADEEGGGEDDECVDIDADIATPQLTSRFMTEELAQPRKESSSTEAYPTTPRVRNMKRMAEQLSVSAKKRKLGNTPKKQQQQQQGMPKTPVSMMRALVHSRVQQGSAVSYASKNSSSMATEDLMPDTSPPHTTTFTLPQSRRIAAARAPSRVSKPDDDRYGFGNDDDDDDILDEINSLIKRYDSPASRATARSVKEESASHSSRQITSVARSIGTDRADEGDMTALANKYASPDVGLAAAQESKEEVRRAEGLVADMEEMLDEVEAAAQSRAQEDAPEQPPPDDSAEQDDLDHIPSPPVIASDLDRSRVEIPPVAASTSDAAVSGQEGGENRPNAAARRPAAAAGREAYQPRRTFGGGANMMRMDLEAMASDDVTIGHMSPLANRGRTRAAPPDGFRVAQGPAVTGTRFYSLGSEPDADDPFGPTPVRAPARGFVQSTQSDRAPGAADHMDTSMHSWSTQARNVGNNTLGSDATATLESSGLMDETRDSRLNDSSMTIEHETQSMDGTTSILPTREMLLHAARAAEEGTDPDDLTNASDLSQSAAPLVTEFEIASFPLAFRDPPASDQLHALWVVASSEPQRLWTLDELMPACAGHECMRHASTSVCLVLLDLLARRRLLRKVSDGLWTAH</sequence>
<feature type="compositionally biased region" description="Acidic residues" evidence="1">
    <location>
        <begin position="188"/>
        <end position="204"/>
    </location>
</feature>
<reference evidence="2" key="1">
    <citation type="submission" date="2022-07" db="EMBL/GenBank/DDBJ databases">
        <title>Phylogenomic reconstructions and comparative analyses of Kickxellomycotina fungi.</title>
        <authorList>
            <person name="Reynolds N.K."/>
            <person name="Stajich J.E."/>
            <person name="Barry K."/>
            <person name="Grigoriev I.V."/>
            <person name="Crous P."/>
            <person name="Smith M.E."/>
        </authorList>
    </citation>
    <scope>NUCLEOTIDE SEQUENCE</scope>
    <source>
        <strain evidence="2">NRRL 1565</strain>
    </source>
</reference>
<proteinExistence type="predicted"/>
<feature type="compositionally biased region" description="Acidic residues" evidence="1">
    <location>
        <begin position="442"/>
        <end position="451"/>
    </location>
</feature>
<name>A0A9W8LUZ8_9FUNG</name>
<feature type="region of interest" description="Disordered" evidence="1">
    <location>
        <begin position="650"/>
        <end position="674"/>
    </location>
</feature>
<dbReference type="AlphaFoldDB" id="A0A9W8LUZ8"/>
<feature type="region of interest" description="Disordered" evidence="1">
    <location>
        <begin position="419"/>
        <end position="542"/>
    </location>
</feature>
<feature type="region of interest" description="Disordered" evidence="1">
    <location>
        <begin position="1"/>
        <end position="64"/>
    </location>
</feature>
<feature type="compositionally biased region" description="Polar residues" evidence="1">
    <location>
        <begin position="650"/>
        <end position="665"/>
    </location>
</feature>